<name>A0AAV5ETY3_ELECO</name>
<protein>
    <submittedName>
        <fullName evidence="1">Uncharacterized protein</fullName>
    </submittedName>
</protein>
<dbReference type="AlphaFoldDB" id="A0AAV5ETY3"/>
<reference evidence="1" key="2">
    <citation type="submission" date="2021-12" db="EMBL/GenBank/DDBJ databases">
        <title>Resequencing data analysis of finger millet.</title>
        <authorList>
            <person name="Hatakeyama M."/>
            <person name="Aluri S."/>
            <person name="Balachadran M.T."/>
            <person name="Sivarajan S.R."/>
            <person name="Poveda L."/>
            <person name="Shimizu-Inatsugi R."/>
            <person name="Schlapbach R."/>
            <person name="Sreeman S.M."/>
            <person name="Shimizu K.K."/>
        </authorList>
    </citation>
    <scope>NUCLEOTIDE SEQUENCE</scope>
</reference>
<sequence length="103" mass="11053">MASVIPGHTRLPAPNGIIFISLVPVRSTLSPSPPGMKRSGEKDIGLDQTSGFLLILPTRKFTVVPPRGRRDTPSALAAFVSIDMAHHEWDSGVAPDGFPARRL</sequence>
<evidence type="ECO:0000313" key="1">
    <source>
        <dbReference type="EMBL" id="GJN25650.1"/>
    </source>
</evidence>
<dbReference type="Proteomes" id="UP001054889">
    <property type="component" value="Unassembled WGS sequence"/>
</dbReference>
<accession>A0AAV5ETY3</accession>
<comment type="caution">
    <text evidence="1">The sequence shown here is derived from an EMBL/GenBank/DDBJ whole genome shotgun (WGS) entry which is preliminary data.</text>
</comment>
<dbReference type="EMBL" id="BQKI01000078">
    <property type="protein sequence ID" value="GJN25650.1"/>
    <property type="molecule type" value="Genomic_DNA"/>
</dbReference>
<evidence type="ECO:0000313" key="2">
    <source>
        <dbReference type="Proteomes" id="UP001054889"/>
    </source>
</evidence>
<proteinExistence type="predicted"/>
<reference evidence="1" key="1">
    <citation type="journal article" date="2018" name="DNA Res.">
        <title>Multiple hybrid de novo genome assembly of finger millet, an orphan allotetraploid crop.</title>
        <authorList>
            <person name="Hatakeyama M."/>
            <person name="Aluri S."/>
            <person name="Balachadran M.T."/>
            <person name="Sivarajan S.R."/>
            <person name="Patrignani A."/>
            <person name="Gruter S."/>
            <person name="Poveda L."/>
            <person name="Shimizu-Inatsugi R."/>
            <person name="Baeten J."/>
            <person name="Francoijs K.J."/>
            <person name="Nataraja K.N."/>
            <person name="Reddy Y.A.N."/>
            <person name="Phadnis S."/>
            <person name="Ravikumar R.L."/>
            <person name="Schlapbach R."/>
            <person name="Sreeman S.M."/>
            <person name="Shimizu K.K."/>
        </authorList>
    </citation>
    <scope>NUCLEOTIDE SEQUENCE</scope>
</reference>
<organism evidence="1 2">
    <name type="scientific">Eleusine coracana subsp. coracana</name>
    <dbReference type="NCBI Taxonomy" id="191504"/>
    <lineage>
        <taxon>Eukaryota</taxon>
        <taxon>Viridiplantae</taxon>
        <taxon>Streptophyta</taxon>
        <taxon>Embryophyta</taxon>
        <taxon>Tracheophyta</taxon>
        <taxon>Spermatophyta</taxon>
        <taxon>Magnoliopsida</taxon>
        <taxon>Liliopsida</taxon>
        <taxon>Poales</taxon>
        <taxon>Poaceae</taxon>
        <taxon>PACMAD clade</taxon>
        <taxon>Chloridoideae</taxon>
        <taxon>Cynodonteae</taxon>
        <taxon>Eleusininae</taxon>
        <taxon>Eleusine</taxon>
    </lineage>
</organism>
<gene>
    <name evidence="1" type="primary">gb13505</name>
    <name evidence="1" type="ORF">PR202_gb13505</name>
</gene>
<keyword evidence="2" id="KW-1185">Reference proteome</keyword>